<comment type="subcellular location">
    <subcellularLocation>
        <location evidence="1">Cytoplasm</location>
    </subcellularLocation>
</comment>
<evidence type="ECO:0000256" key="6">
    <source>
        <dbReference type="ARBA" id="ARBA00038255"/>
    </source>
</evidence>
<dbReference type="InterPro" id="IPR036322">
    <property type="entry name" value="WD40_repeat_dom_sf"/>
</dbReference>
<dbReference type="InterPro" id="IPR011047">
    <property type="entry name" value="Quinoprotein_ADH-like_sf"/>
</dbReference>
<dbReference type="GO" id="GO:0030488">
    <property type="term" value="P:tRNA methylation"/>
    <property type="evidence" value="ECO:0007669"/>
    <property type="project" value="TreeGrafter"/>
</dbReference>
<sequence>MPPILQHECTRVPVTELASCGALLVAAEGPFLRFHHARDSRYIASKRVFKAQTVHGISVYSEEHGGVINFIIWGGPLIRAVQVHLQDERLHVCLSDVVKASDWILDLAPCLSSLEDQTEYEKGTCVAVTAHNALLQVTIERRDRHAGTQNVFTLTLSELTTSSRSILYSAHVFWESNDCVLVAAGTAFGEIMYWSWSRDPLTGSSSCIHRIFLGHEGSIFGIRISRELSSDCCQNLKRIIASCSDDRTIRIWDVSDVAVKASHTRPDQITNPERTRHTGFSNASFDPNPFSSSECLAIGWGHMSRVWTVRFIESTLCEGALLLLSTGEDASSRTWKLLVNIDKDAALPYKLLQQDCAAHHSGKNIWSSTIHGDTIEKQRVICGAADAKITMHPLARNSELAQQSIVYEYTVPDILSLAQVSNALPISEASQHTHKSSKKAEFFRSYCFLDGSSFLLTTNSGNVFVGSTQERSAPHASRGLSTSVLVDQAEDLSGYSICTSEPTYGVAFVAGSKGTLYMYFKTSATWSKFGFMKGKIGEMFAAPVSQPNDHKVVALLITIMGQKEAQLLYVDIAANPQPHIIRTIMVPISEVLTGSVITSMALAVDADTRFLYLGFRRGSVAVYSIAQDQPEPSESATLFRVMEKIHGDETVTALAWESSSSHDSPGHLTSVGRDGCLVIHHVDSHANSVELVHSLTLPIGPNLEGCYFSQGHLLVHGFSSKKWVLYNVTNEEEVMGIETGGAHRSWAFQPGSISQDGGSIVWTRASSMHVCSQTEPNHSVVRPGGHGREIKAVAVSHGPSHRLIATGAEDTDIKLFEYIDGELLFRRTLRKHTTGIQHLQWSANGEYLFSSGGCEEFYIWRVRQVASAVSIGVVCEFTYAPESEHADARIMSFDVTRRNLGYDIAMVFSDSNIKVYRYNPAAAVRWQPLAKGLYFTSCLTQCLFVSPERLLTVGTDGHTAVWSLSSEAIRLSTDSARSASTLSWQQPVRIHQSSSKSMASHQLNDSTQLIVSGGDDGSLAILLTDSTRSTSSSEMAYTAPPVLLNRTHASAVTACAIISHKQGIYVLTSGNDQWIRIWEAKIHEQGNGTLPATSLYGADIVSVSRLGRVKTSVADVSSMAVLDAAEDRPVARVLLCGVGMEVVRVEWDGTA</sequence>
<dbReference type="PROSITE" id="PS50082">
    <property type="entry name" value="WD_REPEATS_2"/>
    <property type="match status" value="2"/>
</dbReference>
<dbReference type="SUPFAM" id="SSF50978">
    <property type="entry name" value="WD40 repeat-like"/>
    <property type="match status" value="2"/>
</dbReference>
<evidence type="ECO:0000313" key="8">
    <source>
        <dbReference type="EMBL" id="KAF2823405.1"/>
    </source>
</evidence>
<evidence type="ECO:0000256" key="2">
    <source>
        <dbReference type="ARBA" id="ARBA00022490"/>
    </source>
</evidence>
<evidence type="ECO:0000256" key="1">
    <source>
        <dbReference type="ARBA" id="ARBA00004496"/>
    </source>
</evidence>
<accession>A0A6A6ZSX7</accession>
<dbReference type="OrthoDB" id="5594999at2759"/>
<dbReference type="PANTHER" id="PTHR14344">
    <property type="entry name" value="WD REPEAT PROTEIN"/>
    <property type="match status" value="1"/>
</dbReference>
<feature type="repeat" description="WD" evidence="7">
    <location>
        <begin position="212"/>
        <end position="262"/>
    </location>
</feature>
<proteinExistence type="inferred from homology"/>
<dbReference type="SUPFAM" id="SSF50998">
    <property type="entry name" value="Quinoprotein alcohol dehydrogenase-like"/>
    <property type="match status" value="1"/>
</dbReference>
<organism evidence="8 9">
    <name type="scientific">Ophiobolus disseminans</name>
    <dbReference type="NCBI Taxonomy" id="1469910"/>
    <lineage>
        <taxon>Eukaryota</taxon>
        <taxon>Fungi</taxon>
        <taxon>Dikarya</taxon>
        <taxon>Ascomycota</taxon>
        <taxon>Pezizomycotina</taxon>
        <taxon>Dothideomycetes</taxon>
        <taxon>Pleosporomycetidae</taxon>
        <taxon>Pleosporales</taxon>
        <taxon>Pleosporineae</taxon>
        <taxon>Phaeosphaeriaceae</taxon>
        <taxon>Ophiobolus</taxon>
    </lineage>
</organism>
<keyword evidence="4" id="KW-0819">tRNA processing</keyword>
<dbReference type="Pfam" id="PF00400">
    <property type="entry name" value="WD40"/>
    <property type="match status" value="3"/>
</dbReference>
<evidence type="ECO:0000256" key="7">
    <source>
        <dbReference type="PROSITE-ProRule" id="PRU00221"/>
    </source>
</evidence>
<protein>
    <submittedName>
        <fullName evidence="8">WD40 repeat-like protein</fullName>
    </submittedName>
</protein>
<dbReference type="GO" id="GO:0005737">
    <property type="term" value="C:cytoplasm"/>
    <property type="evidence" value="ECO:0007669"/>
    <property type="project" value="UniProtKB-SubCell"/>
</dbReference>
<keyword evidence="2" id="KW-0963">Cytoplasm</keyword>
<keyword evidence="5" id="KW-0677">Repeat</keyword>
<dbReference type="PROSITE" id="PS00678">
    <property type="entry name" value="WD_REPEATS_1"/>
    <property type="match status" value="1"/>
</dbReference>
<dbReference type="EMBL" id="MU006232">
    <property type="protein sequence ID" value="KAF2823405.1"/>
    <property type="molecule type" value="Genomic_DNA"/>
</dbReference>
<dbReference type="Proteomes" id="UP000799424">
    <property type="component" value="Unassembled WGS sequence"/>
</dbReference>
<keyword evidence="3 7" id="KW-0853">WD repeat</keyword>
<comment type="similarity">
    <text evidence="6">Belongs to the WD repeat WDR6 family.</text>
</comment>
<dbReference type="SMART" id="SM00320">
    <property type="entry name" value="WD40"/>
    <property type="match status" value="8"/>
</dbReference>
<evidence type="ECO:0000256" key="3">
    <source>
        <dbReference type="ARBA" id="ARBA00022574"/>
    </source>
</evidence>
<keyword evidence="9" id="KW-1185">Reference proteome</keyword>
<dbReference type="Gene3D" id="2.130.10.10">
    <property type="entry name" value="YVTN repeat-like/Quinoprotein amine dehydrogenase"/>
    <property type="match status" value="3"/>
</dbReference>
<dbReference type="InterPro" id="IPR019775">
    <property type="entry name" value="WD40_repeat_CS"/>
</dbReference>
<evidence type="ECO:0000256" key="4">
    <source>
        <dbReference type="ARBA" id="ARBA00022694"/>
    </source>
</evidence>
<evidence type="ECO:0000313" key="9">
    <source>
        <dbReference type="Proteomes" id="UP000799424"/>
    </source>
</evidence>
<name>A0A6A6ZSX7_9PLEO</name>
<dbReference type="PANTHER" id="PTHR14344:SF3">
    <property type="entry name" value="WD REPEAT-CONTAINING PROTEIN 6"/>
    <property type="match status" value="1"/>
</dbReference>
<dbReference type="InterPro" id="IPR015943">
    <property type="entry name" value="WD40/YVTN_repeat-like_dom_sf"/>
</dbReference>
<dbReference type="InterPro" id="IPR051973">
    <property type="entry name" value="tRNA_Anticodon_Mtase-Reg"/>
</dbReference>
<gene>
    <name evidence="8" type="ORF">CC86DRAFT_328683</name>
</gene>
<reference evidence="8" key="1">
    <citation type="journal article" date="2020" name="Stud. Mycol.">
        <title>101 Dothideomycetes genomes: a test case for predicting lifestyles and emergence of pathogens.</title>
        <authorList>
            <person name="Haridas S."/>
            <person name="Albert R."/>
            <person name="Binder M."/>
            <person name="Bloem J."/>
            <person name="Labutti K."/>
            <person name="Salamov A."/>
            <person name="Andreopoulos B."/>
            <person name="Baker S."/>
            <person name="Barry K."/>
            <person name="Bills G."/>
            <person name="Bluhm B."/>
            <person name="Cannon C."/>
            <person name="Castanera R."/>
            <person name="Culley D."/>
            <person name="Daum C."/>
            <person name="Ezra D."/>
            <person name="Gonzalez J."/>
            <person name="Henrissat B."/>
            <person name="Kuo A."/>
            <person name="Liang C."/>
            <person name="Lipzen A."/>
            <person name="Lutzoni F."/>
            <person name="Magnuson J."/>
            <person name="Mondo S."/>
            <person name="Nolan M."/>
            <person name="Ohm R."/>
            <person name="Pangilinan J."/>
            <person name="Park H.-J."/>
            <person name="Ramirez L."/>
            <person name="Alfaro M."/>
            <person name="Sun H."/>
            <person name="Tritt A."/>
            <person name="Yoshinaga Y."/>
            <person name="Zwiers L.-H."/>
            <person name="Turgeon B."/>
            <person name="Goodwin S."/>
            <person name="Spatafora J."/>
            <person name="Crous P."/>
            <person name="Grigoriev I."/>
        </authorList>
    </citation>
    <scope>NUCLEOTIDE SEQUENCE</scope>
    <source>
        <strain evidence="8">CBS 113818</strain>
    </source>
</reference>
<evidence type="ECO:0000256" key="5">
    <source>
        <dbReference type="ARBA" id="ARBA00022737"/>
    </source>
</evidence>
<dbReference type="InterPro" id="IPR001680">
    <property type="entry name" value="WD40_rpt"/>
</dbReference>
<dbReference type="AlphaFoldDB" id="A0A6A6ZSX7"/>
<feature type="repeat" description="WD" evidence="7">
    <location>
        <begin position="829"/>
        <end position="870"/>
    </location>
</feature>